<evidence type="ECO:0000256" key="1">
    <source>
        <dbReference type="ARBA" id="ARBA00004230"/>
    </source>
</evidence>
<dbReference type="STRING" id="8187.ENSLCAP00010004605"/>
<reference evidence="16" key="3">
    <citation type="submission" date="2025-05" db="UniProtKB">
        <authorList>
            <consortium name="Ensembl"/>
        </authorList>
    </citation>
    <scope>IDENTIFICATION</scope>
</reference>
<keyword evidence="6" id="KW-0493">Microtubule</keyword>
<dbReference type="InParanoid" id="A0A4W6BZ46"/>
<name>A0A4W6BZ46_LATCA</name>
<evidence type="ECO:0000256" key="8">
    <source>
        <dbReference type="ARBA" id="ARBA00023054"/>
    </source>
</evidence>
<feature type="coiled-coil region" evidence="13">
    <location>
        <begin position="224"/>
        <end position="431"/>
    </location>
</feature>
<evidence type="ECO:0000313" key="17">
    <source>
        <dbReference type="Proteomes" id="UP000314980"/>
    </source>
</evidence>
<evidence type="ECO:0000313" key="18">
    <source>
        <dbReference type="RefSeq" id="XP_018523371.1"/>
    </source>
</evidence>
<dbReference type="PANTHER" id="PTHR31543:SF0">
    <property type="entry name" value="DYNEIN REGULATORY COMPLEX SUBUNIT 4"/>
    <property type="match status" value="1"/>
</dbReference>
<protein>
    <recommendedName>
        <fullName evidence="4">Dynein regulatory complex subunit 4</fullName>
    </recommendedName>
    <alternativeName>
        <fullName evidence="12">Growth arrest-specific protein 8</fullName>
    </alternativeName>
</protein>
<keyword evidence="5" id="KW-0963">Cytoplasm</keyword>
<evidence type="ECO:0000256" key="2">
    <source>
        <dbReference type="ARBA" id="ARBA00004245"/>
    </source>
</evidence>
<evidence type="ECO:0000256" key="10">
    <source>
        <dbReference type="ARBA" id="ARBA00023212"/>
    </source>
</evidence>
<dbReference type="Pfam" id="PF13851">
    <property type="entry name" value="GAS"/>
    <property type="match status" value="1"/>
</dbReference>
<evidence type="ECO:0000256" key="13">
    <source>
        <dbReference type="SAM" id="Coils"/>
    </source>
</evidence>
<evidence type="ECO:0000256" key="7">
    <source>
        <dbReference type="ARBA" id="ARBA00022846"/>
    </source>
</evidence>
<feature type="coiled-coil region" evidence="13">
    <location>
        <begin position="127"/>
        <end position="196"/>
    </location>
</feature>
<accession>A0A4W6BZ46</accession>
<keyword evidence="7" id="KW-0282">Flagellum</keyword>
<dbReference type="GeneID" id="108877723"/>
<comment type="subcellular location">
    <subcellularLocation>
        <location evidence="1">Cell projection</location>
        <location evidence="1">Cilium</location>
        <location evidence="1">Flagellum</location>
    </subcellularLocation>
    <subcellularLocation>
        <location evidence="2">Cytoplasm</location>
        <location evidence="2">Cytoskeleton</location>
    </subcellularLocation>
</comment>
<evidence type="ECO:0000256" key="4">
    <source>
        <dbReference type="ARBA" id="ARBA00021301"/>
    </source>
</evidence>
<evidence type="ECO:0000256" key="12">
    <source>
        <dbReference type="ARBA" id="ARBA00031568"/>
    </source>
</evidence>
<gene>
    <name evidence="16" type="primary">GAS8</name>
    <name evidence="18" type="synonym">gas8</name>
</gene>
<dbReference type="Proteomes" id="UP000694890">
    <property type="component" value="Linkage group LG2"/>
</dbReference>
<dbReference type="GeneTree" id="ENSGT00390000009477"/>
<dbReference type="PANTHER" id="PTHR31543">
    <property type="entry name" value="DYNEIN REGULATORY COMPLEX SUBUNIT 4"/>
    <property type="match status" value="1"/>
</dbReference>
<organism evidence="16 17">
    <name type="scientific">Lates calcarifer</name>
    <name type="common">Barramundi</name>
    <name type="synonym">Holocentrus calcarifer</name>
    <dbReference type="NCBI Taxonomy" id="8187"/>
    <lineage>
        <taxon>Eukaryota</taxon>
        <taxon>Metazoa</taxon>
        <taxon>Chordata</taxon>
        <taxon>Craniata</taxon>
        <taxon>Vertebrata</taxon>
        <taxon>Euteleostomi</taxon>
        <taxon>Actinopterygii</taxon>
        <taxon>Neopterygii</taxon>
        <taxon>Teleostei</taxon>
        <taxon>Neoteleostei</taxon>
        <taxon>Acanthomorphata</taxon>
        <taxon>Carangaria</taxon>
        <taxon>Carangaria incertae sedis</taxon>
        <taxon>Centropomidae</taxon>
        <taxon>Lates</taxon>
    </lineage>
</organism>
<feature type="region of interest" description="Disordered" evidence="14">
    <location>
        <begin position="1"/>
        <end position="20"/>
    </location>
</feature>
<dbReference type="InterPro" id="IPR025593">
    <property type="entry name" value="GAS8_dom"/>
</dbReference>
<evidence type="ECO:0000256" key="14">
    <source>
        <dbReference type="SAM" id="MobiDB-lite"/>
    </source>
</evidence>
<evidence type="ECO:0000256" key="11">
    <source>
        <dbReference type="ARBA" id="ARBA00023273"/>
    </source>
</evidence>
<dbReference type="InterPro" id="IPR039308">
    <property type="entry name" value="GAS8"/>
</dbReference>
<dbReference type="GO" id="GO:0005794">
    <property type="term" value="C:Golgi apparatus"/>
    <property type="evidence" value="ECO:0007669"/>
    <property type="project" value="TreeGrafter"/>
</dbReference>
<dbReference type="CTD" id="104346"/>
<dbReference type="GO" id="GO:0030317">
    <property type="term" value="P:flagellated sperm motility"/>
    <property type="evidence" value="ECO:0007669"/>
    <property type="project" value="TreeGrafter"/>
</dbReference>
<proteinExistence type="inferred from homology"/>
<evidence type="ECO:0000256" key="9">
    <source>
        <dbReference type="ARBA" id="ARBA00023069"/>
    </source>
</evidence>
<sequence>MPPKNKGAGKKPAKARTPTLIDGLTKEEMSKEQLEEYIVRLREELDREREERNYFQLERDKIHTFWEITDRQLEELKAEQKNLDKDIEEDERRHQVEIKVYKQKMKHLLCEHQNTISELKADGLVSTEKVQKEQEKLETELQKDLRAIMVDMQELDNEDLVKELQLKYDEELTKTRDNLEKKVMETKAKYEEKMILLPQELDNMRKNEISEREDNWNSHITGLIEDHNKTFRDAKEQVSVMQQDLEVSKSLKKQIEQTKVKQKQKERDLIPVLQDNKHLTELLLKVQRQIAEKEKKMKCCAMKRDTSEKFITKEMNDLKCNYEALGQRFSKLQLERDELYNTFSQNIEKVEHKASVKSMMLEKKLRALTDSLEKTQAQLHSVLSASNMDQTALSVVTNRIEENLDSSYNSIKNLENKKAQISKARKDLLLTYEAKQRTLGVPVEEVCAKPFESSLTGKSLGQHLDLGFTLK</sequence>
<dbReference type="RefSeq" id="XP_018523371.1">
    <property type="nucleotide sequence ID" value="XM_018667855.2"/>
</dbReference>
<evidence type="ECO:0000256" key="3">
    <source>
        <dbReference type="ARBA" id="ARBA00009859"/>
    </source>
</evidence>
<reference evidence="18" key="2">
    <citation type="submission" date="2025-04" db="UniProtKB">
        <authorList>
            <consortium name="RefSeq"/>
        </authorList>
    </citation>
    <scope>IDENTIFICATION</scope>
    <source>
        <tissue evidence="18">Brain</tissue>
    </source>
</reference>
<dbReference type="Ensembl" id="ENSLCAT00010004727.1">
    <property type="protein sequence ID" value="ENSLCAP00010004605.1"/>
    <property type="gene ID" value="ENSLCAG00010002360.1"/>
</dbReference>
<dbReference type="GO" id="GO:0031514">
    <property type="term" value="C:motile cilium"/>
    <property type="evidence" value="ECO:0007669"/>
    <property type="project" value="UniProtKB-SubCell"/>
</dbReference>
<dbReference type="GO" id="GO:0031267">
    <property type="term" value="F:small GTPase binding"/>
    <property type="evidence" value="ECO:0007669"/>
    <property type="project" value="InterPro"/>
</dbReference>
<keyword evidence="11" id="KW-0966">Cell projection</keyword>
<dbReference type="Proteomes" id="UP000314980">
    <property type="component" value="Unassembled WGS sequence"/>
</dbReference>
<keyword evidence="10" id="KW-0206">Cytoskeleton</keyword>
<feature type="domain" description="Growth arrest-specific protein 8" evidence="15">
    <location>
        <begin position="223"/>
        <end position="414"/>
    </location>
</feature>
<dbReference type="KEGG" id="lcf:108877723"/>
<dbReference type="GO" id="GO:0005874">
    <property type="term" value="C:microtubule"/>
    <property type="evidence" value="ECO:0007669"/>
    <property type="project" value="UniProtKB-KW"/>
</dbReference>
<evidence type="ECO:0000313" key="16">
    <source>
        <dbReference type="Ensembl" id="ENSLCAP00010004605.1"/>
    </source>
</evidence>
<dbReference type="AlphaFoldDB" id="A0A4W6BZ46"/>
<comment type="similarity">
    <text evidence="3">Belongs to the DRC4 family.</text>
</comment>
<evidence type="ECO:0000259" key="15">
    <source>
        <dbReference type="Pfam" id="PF13851"/>
    </source>
</evidence>
<keyword evidence="17" id="KW-1185">Reference proteome</keyword>
<keyword evidence="9" id="KW-0969">Cilium</keyword>
<reference evidence="17" key="1">
    <citation type="submission" date="2015-09" db="EMBL/GenBank/DDBJ databases">
        <authorList>
            <person name="Sai Rama Sridatta P."/>
        </authorList>
    </citation>
    <scope>NUCLEOTIDE SEQUENCE [LARGE SCALE GENOMIC DNA]</scope>
</reference>
<dbReference type="GO" id="GO:0008017">
    <property type="term" value="F:microtubule binding"/>
    <property type="evidence" value="ECO:0007669"/>
    <property type="project" value="InterPro"/>
</dbReference>
<evidence type="ECO:0000256" key="5">
    <source>
        <dbReference type="ARBA" id="ARBA00022490"/>
    </source>
</evidence>
<evidence type="ECO:0000256" key="6">
    <source>
        <dbReference type="ARBA" id="ARBA00022701"/>
    </source>
</evidence>
<dbReference type="OrthoDB" id="767661at2759"/>
<keyword evidence="8 13" id="KW-0175">Coiled coil</keyword>
<feature type="coiled-coil region" evidence="13">
    <location>
        <begin position="24"/>
        <end position="93"/>
    </location>
</feature>